<organism evidence="2 3">
    <name type="scientific">Stomoxys calcitrans</name>
    <name type="common">Stable fly</name>
    <name type="synonym">Conops calcitrans</name>
    <dbReference type="NCBI Taxonomy" id="35570"/>
    <lineage>
        <taxon>Eukaryota</taxon>
        <taxon>Metazoa</taxon>
        <taxon>Ecdysozoa</taxon>
        <taxon>Arthropoda</taxon>
        <taxon>Hexapoda</taxon>
        <taxon>Insecta</taxon>
        <taxon>Pterygota</taxon>
        <taxon>Neoptera</taxon>
        <taxon>Endopterygota</taxon>
        <taxon>Diptera</taxon>
        <taxon>Brachycera</taxon>
        <taxon>Muscomorpha</taxon>
        <taxon>Muscoidea</taxon>
        <taxon>Muscidae</taxon>
        <taxon>Stomoxys</taxon>
    </lineage>
</organism>
<feature type="compositionally biased region" description="Polar residues" evidence="1">
    <location>
        <begin position="191"/>
        <end position="206"/>
    </location>
</feature>
<keyword evidence="3" id="KW-1185">Reference proteome</keyword>
<feature type="compositionally biased region" description="Basic and acidic residues" evidence="1">
    <location>
        <begin position="328"/>
        <end position="340"/>
    </location>
</feature>
<feature type="compositionally biased region" description="Low complexity" evidence="1">
    <location>
        <begin position="272"/>
        <end position="288"/>
    </location>
</feature>
<feature type="compositionally biased region" description="Low complexity" evidence="1">
    <location>
        <begin position="35"/>
        <end position="51"/>
    </location>
</feature>
<dbReference type="EnsemblMetazoa" id="SCAU004721-RA">
    <property type="protein sequence ID" value="SCAU004721-PA"/>
    <property type="gene ID" value="SCAU004721"/>
</dbReference>
<accession>A0A1I8P4J9</accession>
<evidence type="ECO:0000256" key="1">
    <source>
        <dbReference type="SAM" id="MobiDB-lite"/>
    </source>
</evidence>
<dbReference type="AlphaFoldDB" id="A0A1I8P4J9"/>
<dbReference type="VEuPathDB" id="VectorBase:SCAU004721"/>
<reference evidence="2" key="1">
    <citation type="submission" date="2020-05" db="UniProtKB">
        <authorList>
            <consortium name="EnsemblMetazoa"/>
        </authorList>
    </citation>
    <scope>IDENTIFICATION</scope>
    <source>
        <strain evidence="2">USDA</strain>
    </source>
</reference>
<proteinExistence type="predicted"/>
<feature type="region of interest" description="Disordered" evidence="1">
    <location>
        <begin position="29"/>
        <end position="58"/>
    </location>
</feature>
<feature type="compositionally biased region" description="Low complexity" evidence="1">
    <location>
        <begin position="306"/>
        <end position="318"/>
    </location>
</feature>
<name>A0A1I8P4J9_STOCA</name>
<sequence>MSFGKGYQFHTDQGIDNIDGMDKFKNKLNNKKSTTDMTNSNHDSNTTTSMSLKKKLGDKKAYRQMSQDLTLTSQEYENNDTHNNAIYDQRHQQKNNTDPIQYLTHNAVDNCFGLPDMTRSSETTCGNTVVSEESATIVNIDIFDDQLSTSSLSNTSRFSCETAPLTTTTPPISLNGCIDTNLMHFSHTMGTTGTKAKTLSSSSSGGEDNKKSKTVEVLSKGHNSTSSTSSNNDHHQRPGYQRRREGRRGNNDGDDDEEDGEDDDDNDDDYDGNSSIGSGGSLNIFNNNNHHHHNQQQKQQKHSDNHQQQQQQQQQQQHQHMETTPQHSDQHAHIHQKHEMSSNSGNQSTNYNNHKVPLRSKRYEALLNQKLN</sequence>
<feature type="compositionally biased region" description="Acidic residues" evidence="1">
    <location>
        <begin position="252"/>
        <end position="271"/>
    </location>
</feature>
<protein>
    <submittedName>
        <fullName evidence="2">Uncharacterized protein</fullName>
    </submittedName>
</protein>
<gene>
    <name evidence="2" type="primary">106086214</name>
</gene>
<evidence type="ECO:0000313" key="2">
    <source>
        <dbReference type="EnsemblMetazoa" id="SCAU004721-PA"/>
    </source>
</evidence>
<dbReference type="Proteomes" id="UP000095300">
    <property type="component" value="Unassembled WGS sequence"/>
</dbReference>
<feature type="region of interest" description="Disordered" evidence="1">
    <location>
        <begin position="191"/>
        <end position="372"/>
    </location>
</feature>
<evidence type="ECO:0000313" key="3">
    <source>
        <dbReference type="Proteomes" id="UP000095300"/>
    </source>
</evidence>
<feature type="compositionally biased region" description="Polar residues" evidence="1">
    <location>
        <begin position="341"/>
        <end position="353"/>
    </location>
</feature>